<dbReference type="STRING" id="45351.A7SMQ6"/>
<comment type="similarity">
    <text evidence="8">Belongs to the G-protein coupled receptor 1 family.</text>
</comment>
<evidence type="ECO:0000259" key="10">
    <source>
        <dbReference type="PROSITE" id="PS50262"/>
    </source>
</evidence>
<dbReference type="PANTHER" id="PTHR45695">
    <property type="entry name" value="LEUCOKININ RECEPTOR-RELATED"/>
    <property type="match status" value="1"/>
</dbReference>
<protein>
    <recommendedName>
        <fullName evidence="10">G-protein coupled receptors family 1 profile domain-containing protein</fullName>
    </recommendedName>
</protein>
<dbReference type="GO" id="GO:0032870">
    <property type="term" value="P:cellular response to hormone stimulus"/>
    <property type="evidence" value="ECO:0000318"/>
    <property type="project" value="GO_Central"/>
</dbReference>
<keyword evidence="2 8" id="KW-0812">Transmembrane</keyword>
<feature type="transmembrane region" description="Helical" evidence="9">
    <location>
        <begin position="124"/>
        <end position="141"/>
    </location>
</feature>
<evidence type="ECO:0000256" key="8">
    <source>
        <dbReference type="RuleBase" id="RU000688"/>
    </source>
</evidence>
<dbReference type="GO" id="GO:0007186">
    <property type="term" value="P:G protein-coupled receptor signaling pathway"/>
    <property type="evidence" value="ECO:0000318"/>
    <property type="project" value="GO_Central"/>
</dbReference>
<dbReference type="SUPFAM" id="SSF81321">
    <property type="entry name" value="Family A G protein-coupled receptor-like"/>
    <property type="match status" value="1"/>
</dbReference>
<feature type="transmembrane region" description="Helical" evidence="9">
    <location>
        <begin position="252"/>
        <end position="273"/>
    </location>
</feature>
<dbReference type="HOGENOM" id="CLU_009579_6_0_1"/>
<evidence type="ECO:0000256" key="6">
    <source>
        <dbReference type="ARBA" id="ARBA00023170"/>
    </source>
</evidence>
<feature type="domain" description="G-protein coupled receptors family 1 profile" evidence="10">
    <location>
        <begin position="23"/>
        <end position="271"/>
    </location>
</feature>
<dbReference type="GO" id="GO:0005886">
    <property type="term" value="C:plasma membrane"/>
    <property type="evidence" value="ECO:0000318"/>
    <property type="project" value="GO_Central"/>
</dbReference>
<comment type="subcellular location">
    <subcellularLocation>
        <location evidence="1">Membrane</location>
        <topology evidence="1">Multi-pass membrane protein</topology>
    </subcellularLocation>
</comment>
<evidence type="ECO:0000256" key="1">
    <source>
        <dbReference type="ARBA" id="ARBA00004141"/>
    </source>
</evidence>
<feature type="transmembrane region" description="Helical" evidence="9">
    <location>
        <begin position="44"/>
        <end position="65"/>
    </location>
</feature>
<dbReference type="Pfam" id="PF00001">
    <property type="entry name" value="7tm_1"/>
    <property type="match status" value="1"/>
</dbReference>
<feature type="transmembrane region" description="Helical" evidence="9">
    <location>
        <begin position="215"/>
        <end position="232"/>
    </location>
</feature>
<dbReference type="PhylomeDB" id="A7SMQ6"/>
<organism evidence="11 12">
    <name type="scientific">Nematostella vectensis</name>
    <name type="common">Starlet sea anemone</name>
    <dbReference type="NCBI Taxonomy" id="45351"/>
    <lineage>
        <taxon>Eukaryota</taxon>
        <taxon>Metazoa</taxon>
        <taxon>Cnidaria</taxon>
        <taxon>Anthozoa</taxon>
        <taxon>Hexacorallia</taxon>
        <taxon>Actiniaria</taxon>
        <taxon>Edwardsiidae</taxon>
        <taxon>Nematostella</taxon>
    </lineage>
</organism>
<keyword evidence="12" id="KW-1185">Reference proteome</keyword>
<dbReference type="AlphaFoldDB" id="A7SMQ6"/>
<accession>A7SMQ6</accession>
<evidence type="ECO:0000256" key="4">
    <source>
        <dbReference type="ARBA" id="ARBA00023040"/>
    </source>
</evidence>
<evidence type="ECO:0000256" key="2">
    <source>
        <dbReference type="ARBA" id="ARBA00022692"/>
    </source>
</evidence>
<proteinExistence type="inferred from homology"/>
<dbReference type="PROSITE" id="PS50262">
    <property type="entry name" value="G_PROTEIN_RECEP_F1_2"/>
    <property type="match status" value="1"/>
</dbReference>
<evidence type="ECO:0000256" key="3">
    <source>
        <dbReference type="ARBA" id="ARBA00022989"/>
    </source>
</evidence>
<dbReference type="InterPro" id="IPR017452">
    <property type="entry name" value="GPCR_Rhodpsn_7TM"/>
</dbReference>
<feature type="non-terminal residue" evidence="11">
    <location>
        <position position="1"/>
    </location>
</feature>
<evidence type="ECO:0000256" key="7">
    <source>
        <dbReference type="ARBA" id="ARBA00023224"/>
    </source>
</evidence>
<keyword evidence="3 9" id="KW-1133">Transmembrane helix</keyword>
<dbReference type="Proteomes" id="UP000001593">
    <property type="component" value="Unassembled WGS sequence"/>
</dbReference>
<dbReference type="PRINTS" id="PR00237">
    <property type="entry name" value="GPCRRHODOPSN"/>
</dbReference>
<evidence type="ECO:0000313" key="12">
    <source>
        <dbReference type="Proteomes" id="UP000001593"/>
    </source>
</evidence>
<dbReference type="InterPro" id="IPR000276">
    <property type="entry name" value="GPCR_Rhodpsn"/>
</dbReference>
<keyword evidence="7 8" id="KW-0807">Transducer</keyword>
<dbReference type="OMA" id="ITHELWF"/>
<dbReference type="FunCoup" id="A7SMQ6">
    <property type="interactions" value="203"/>
</dbReference>
<dbReference type="EMBL" id="DS469711">
    <property type="protein sequence ID" value="EDO35029.1"/>
    <property type="molecule type" value="Genomic_DNA"/>
</dbReference>
<feature type="transmembrane region" description="Helical" evidence="9">
    <location>
        <begin position="165"/>
        <end position="186"/>
    </location>
</feature>
<dbReference type="GO" id="GO:0004930">
    <property type="term" value="F:G protein-coupled receptor activity"/>
    <property type="evidence" value="ECO:0000318"/>
    <property type="project" value="GO_Central"/>
</dbReference>
<feature type="transmembrane region" description="Helical" evidence="9">
    <location>
        <begin position="93"/>
        <end position="112"/>
    </location>
</feature>
<evidence type="ECO:0000256" key="5">
    <source>
        <dbReference type="ARBA" id="ARBA00023136"/>
    </source>
</evidence>
<keyword evidence="5 9" id="KW-0472">Membrane</keyword>
<keyword evidence="4 8" id="KW-0297">G-protein coupled receptor</keyword>
<dbReference type="PANTHER" id="PTHR45695:SF9">
    <property type="entry name" value="LEUCOKININ RECEPTOR"/>
    <property type="match status" value="1"/>
</dbReference>
<reference evidence="11 12" key="1">
    <citation type="journal article" date="2007" name="Science">
        <title>Sea anemone genome reveals ancestral eumetazoan gene repertoire and genomic organization.</title>
        <authorList>
            <person name="Putnam N.H."/>
            <person name="Srivastava M."/>
            <person name="Hellsten U."/>
            <person name="Dirks B."/>
            <person name="Chapman J."/>
            <person name="Salamov A."/>
            <person name="Terry A."/>
            <person name="Shapiro H."/>
            <person name="Lindquist E."/>
            <person name="Kapitonov V.V."/>
            <person name="Jurka J."/>
            <person name="Genikhovich G."/>
            <person name="Grigoriev I.V."/>
            <person name="Lucas S.M."/>
            <person name="Steele R.E."/>
            <person name="Finnerty J.R."/>
            <person name="Technau U."/>
            <person name="Martindale M.Q."/>
            <person name="Rokhsar D.S."/>
        </authorList>
    </citation>
    <scope>NUCLEOTIDE SEQUENCE [LARGE SCALE GENOMIC DNA]</scope>
    <source>
        <strain evidence="12">CH2 X CH6</strain>
    </source>
</reference>
<dbReference type="InParanoid" id="A7SMQ6"/>
<dbReference type="PROSITE" id="PS00237">
    <property type="entry name" value="G_PROTEIN_RECEP_F1_1"/>
    <property type="match status" value="1"/>
</dbReference>
<keyword evidence="6 8" id="KW-0675">Receptor</keyword>
<evidence type="ECO:0000313" key="11">
    <source>
        <dbReference type="EMBL" id="EDO35029.1"/>
    </source>
</evidence>
<sequence length="282" mass="32254">MLTSLEIGLTVAFTCLVITDLVGNTLVIWVVVRYRMMRTPMNYLLVNLAIADMMFALFITPRFIFNHTFKHPQGTAGHYLCGNLTWTGGDASVFSLVAIATERYFAVVWPLNNERRITSRKLKCLVSGSWMFAVLMTFPLYTSVTYSETEHQCAEAWGHVSHAKAYSMCCFLFLGVIPLTIMAGLYSRITHELWFKGARVTSLTQRIVLSRRKRVTRMVIIVSSIYAATWMPNLTSYILNYYHPNFAYGDTFYLVSICLVSVNSTVNPFVYTLQSQRFRRCV</sequence>
<dbReference type="eggNOG" id="KOG4219">
    <property type="taxonomic scope" value="Eukaryota"/>
</dbReference>
<gene>
    <name evidence="11" type="ORF">NEMVEDRAFT_v1g124016</name>
</gene>
<evidence type="ECO:0000256" key="9">
    <source>
        <dbReference type="SAM" id="Phobius"/>
    </source>
</evidence>
<dbReference type="FunFam" id="1.20.1070.10:FF:000368">
    <property type="entry name" value="Predicted protein"/>
    <property type="match status" value="1"/>
</dbReference>
<feature type="transmembrane region" description="Helical" evidence="9">
    <location>
        <begin position="6"/>
        <end position="32"/>
    </location>
</feature>
<dbReference type="CDD" id="cd00637">
    <property type="entry name" value="7tm_classA_rhodopsin-like"/>
    <property type="match status" value="1"/>
</dbReference>
<name>A7SMQ6_NEMVE</name>
<dbReference type="Gene3D" id="1.20.1070.10">
    <property type="entry name" value="Rhodopsin 7-helix transmembrane proteins"/>
    <property type="match status" value="1"/>
</dbReference>